<comment type="caution">
    <text evidence="6">The sequence shown here is derived from an EMBL/GenBank/DDBJ whole genome shotgun (WGS) entry which is preliminary data.</text>
</comment>
<keyword evidence="2" id="KW-0645">Protease</keyword>
<accession>A0ABU3DCF5</accession>
<dbReference type="InterPro" id="IPR047272">
    <property type="entry name" value="S49_SppA_C"/>
</dbReference>
<proteinExistence type="inferred from homology"/>
<evidence type="ECO:0000256" key="4">
    <source>
        <dbReference type="ARBA" id="ARBA00022825"/>
    </source>
</evidence>
<dbReference type="SUPFAM" id="SSF52096">
    <property type="entry name" value="ClpP/crotonase"/>
    <property type="match status" value="1"/>
</dbReference>
<keyword evidence="4" id="KW-0720">Serine protease</keyword>
<dbReference type="EMBL" id="JAVRHL010000001">
    <property type="protein sequence ID" value="MDT0681395.1"/>
    <property type="molecule type" value="Genomic_DNA"/>
</dbReference>
<evidence type="ECO:0000256" key="1">
    <source>
        <dbReference type="ARBA" id="ARBA00008683"/>
    </source>
</evidence>
<dbReference type="InterPro" id="IPR029045">
    <property type="entry name" value="ClpP/crotonase-like_dom_sf"/>
</dbReference>
<reference evidence="6 7" key="1">
    <citation type="submission" date="2023-09" db="EMBL/GenBank/DDBJ databases">
        <authorList>
            <person name="Rey-Velasco X."/>
        </authorList>
    </citation>
    <scope>NUCLEOTIDE SEQUENCE [LARGE SCALE GENOMIC DNA]</scope>
    <source>
        <strain evidence="6 7">F158</strain>
    </source>
</reference>
<keyword evidence="3 6" id="KW-0378">Hydrolase</keyword>
<evidence type="ECO:0000313" key="6">
    <source>
        <dbReference type="EMBL" id="MDT0681395.1"/>
    </source>
</evidence>
<gene>
    <name evidence="6" type="ORF">RM543_01765</name>
</gene>
<feature type="domain" description="Peptidase S49" evidence="5">
    <location>
        <begin position="77"/>
        <end position="212"/>
    </location>
</feature>
<dbReference type="RefSeq" id="WP_311689041.1">
    <property type="nucleotide sequence ID" value="NZ_JAVRHL010000001.1"/>
</dbReference>
<dbReference type="EC" id="3.4.21.-" evidence="6"/>
<name>A0ABU3DCF5_9RHOB</name>
<evidence type="ECO:0000259" key="5">
    <source>
        <dbReference type="Pfam" id="PF01343"/>
    </source>
</evidence>
<dbReference type="Pfam" id="PF01343">
    <property type="entry name" value="Peptidase_S49"/>
    <property type="match status" value="1"/>
</dbReference>
<dbReference type="Proteomes" id="UP001265259">
    <property type="component" value="Unassembled WGS sequence"/>
</dbReference>
<sequence>MALPPPFGPKKPSVSVVRLTGMIAANARGLNDATVAPLLERAFRRRPKAVAISINSPGGSPVQSSLIGARIRRLSEEKEIPVIAFIEDAAASGGYWLAAAADEIFVDPSSIVGSIGVISSSFGFQEFIDRHGVERRIHTSVGSKSFLDPFRAEKEEDVERLRRLQNEIHEAFTAHVVARRGARLRSDEDLFTGEFWTGKRAVELGLADGVGHLVPEMKRRFGDKVRFNVQAPKRSLFRRIGLGAATEMLSAAGDHVEERAQWARLGL</sequence>
<dbReference type="PANTHER" id="PTHR42987:SF8">
    <property type="entry name" value="PROTEINASE"/>
    <property type="match status" value="1"/>
</dbReference>
<protein>
    <submittedName>
        <fullName evidence="6">S49 family peptidase</fullName>
        <ecNumber evidence="6">3.4.21.-</ecNumber>
    </submittedName>
</protein>
<organism evidence="6 7">
    <name type="scientific">Tropicimonas omnivorans</name>
    <dbReference type="NCBI Taxonomy" id="3075590"/>
    <lineage>
        <taxon>Bacteria</taxon>
        <taxon>Pseudomonadati</taxon>
        <taxon>Pseudomonadota</taxon>
        <taxon>Alphaproteobacteria</taxon>
        <taxon>Rhodobacterales</taxon>
        <taxon>Roseobacteraceae</taxon>
        <taxon>Tropicimonas</taxon>
    </lineage>
</organism>
<comment type="similarity">
    <text evidence="1">Belongs to the peptidase S49 family.</text>
</comment>
<evidence type="ECO:0000313" key="7">
    <source>
        <dbReference type="Proteomes" id="UP001265259"/>
    </source>
</evidence>
<keyword evidence="7" id="KW-1185">Reference proteome</keyword>
<dbReference type="GO" id="GO:0016787">
    <property type="term" value="F:hydrolase activity"/>
    <property type="evidence" value="ECO:0007669"/>
    <property type="project" value="UniProtKB-KW"/>
</dbReference>
<dbReference type="Gene3D" id="6.20.330.10">
    <property type="match status" value="1"/>
</dbReference>
<dbReference type="InterPro" id="IPR002142">
    <property type="entry name" value="Peptidase_S49"/>
</dbReference>
<dbReference type="PANTHER" id="PTHR42987">
    <property type="entry name" value="PEPTIDASE S49"/>
    <property type="match status" value="1"/>
</dbReference>
<evidence type="ECO:0000256" key="3">
    <source>
        <dbReference type="ARBA" id="ARBA00022801"/>
    </source>
</evidence>
<evidence type="ECO:0000256" key="2">
    <source>
        <dbReference type="ARBA" id="ARBA00022670"/>
    </source>
</evidence>
<dbReference type="CDD" id="cd07023">
    <property type="entry name" value="S49_Sppa_N_C"/>
    <property type="match status" value="1"/>
</dbReference>
<dbReference type="Gene3D" id="3.90.226.10">
    <property type="entry name" value="2-enoyl-CoA Hydratase, Chain A, domain 1"/>
    <property type="match status" value="1"/>
</dbReference>